<accession>A0A3P7XG57</accession>
<feature type="domain" description="DOCKER" evidence="2">
    <location>
        <begin position="1"/>
        <end position="268"/>
    </location>
</feature>
<dbReference type="AlphaFoldDB" id="A0A3P7XG57"/>
<reference evidence="3" key="1">
    <citation type="submission" date="2018-11" db="EMBL/GenBank/DDBJ databases">
        <authorList>
            <consortium name="Pathogen Informatics"/>
        </authorList>
    </citation>
    <scope>NUCLEOTIDE SEQUENCE [LARGE SCALE GENOMIC DNA]</scope>
</reference>
<dbReference type="InterPro" id="IPR046773">
    <property type="entry name" value="DOCKER_Lobe_C"/>
</dbReference>
<dbReference type="InterPro" id="IPR043162">
    <property type="entry name" value="DOCK_C_lobe_C"/>
</dbReference>
<proteinExistence type="inferred from homology"/>
<evidence type="ECO:0000313" key="3">
    <source>
        <dbReference type="EMBL" id="VDO73250.1"/>
    </source>
</evidence>
<dbReference type="PROSITE" id="PS51651">
    <property type="entry name" value="DOCKER"/>
    <property type="match status" value="1"/>
</dbReference>
<protein>
    <recommendedName>
        <fullName evidence="2">DOCKER domain-containing protein</fullName>
    </recommendedName>
</protein>
<dbReference type="Gene3D" id="1.20.58.740">
    <property type="match status" value="2"/>
</dbReference>
<comment type="similarity">
    <text evidence="1">Belongs to the DOCK family.</text>
</comment>
<evidence type="ECO:0000256" key="1">
    <source>
        <dbReference type="PROSITE-ProRule" id="PRU00984"/>
    </source>
</evidence>
<dbReference type="GO" id="GO:0007264">
    <property type="term" value="P:small GTPase-mediated signal transduction"/>
    <property type="evidence" value="ECO:0007669"/>
    <property type="project" value="InterPro"/>
</dbReference>
<dbReference type="PANTHER" id="PTHR23317">
    <property type="entry name" value="DEDICATOR OF CYTOKINESIS DOCK"/>
    <property type="match status" value="1"/>
</dbReference>
<dbReference type="InterPro" id="IPR027357">
    <property type="entry name" value="DOCKER_dom"/>
</dbReference>
<dbReference type="Pfam" id="PF20421">
    <property type="entry name" value="DHR-2_Lobe_C"/>
    <property type="match status" value="1"/>
</dbReference>
<sequence>MSPRVGLQPKIWLVGTRVTPLISYWFLKEPPFTKLSEISHRLESFYTDRFGQGVVEVIKDSNNVVRTSLQASKAYLQITYLEPYFEKWERRRRPTYFERCHKIKRFMYATPFTRHGKAHGDLQDQYKRRTILSTQHSFPYVKTRIRVVEREQKVLQPIQVAIEDIEKKTRELSAAIAQNPPDAKMLQMVLQGCIGTTDIVLNEYGVPIDKLQNKLKICFHDFSKKCADALVLNKQLILPDQLAYQSELQKNYAEFTRRMAPIMGGAPRTNDHKELVTQAERAVAVAAEIGPVTSV</sequence>
<dbReference type="GO" id="GO:0005085">
    <property type="term" value="F:guanyl-nucleotide exchange factor activity"/>
    <property type="evidence" value="ECO:0007669"/>
    <property type="project" value="InterPro"/>
</dbReference>
<organism evidence="3">
    <name type="scientific">Heligmosomoides polygyrus</name>
    <name type="common">Parasitic roundworm</name>
    <dbReference type="NCBI Taxonomy" id="6339"/>
    <lineage>
        <taxon>Eukaryota</taxon>
        <taxon>Metazoa</taxon>
        <taxon>Ecdysozoa</taxon>
        <taxon>Nematoda</taxon>
        <taxon>Chromadorea</taxon>
        <taxon>Rhabditida</taxon>
        <taxon>Rhabditina</taxon>
        <taxon>Rhabditomorpha</taxon>
        <taxon>Strongyloidea</taxon>
        <taxon>Heligmosomidae</taxon>
        <taxon>Heligmosomoides</taxon>
    </lineage>
</organism>
<dbReference type="Pfam" id="PF20422">
    <property type="entry name" value="DHR-2_Lobe_B"/>
    <property type="match status" value="1"/>
</dbReference>
<dbReference type="PANTHER" id="PTHR23317:SF76">
    <property type="entry name" value="LD20667P"/>
    <property type="match status" value="1"/>
</dbReference>
<evidence type="ECO:0000259" key="2">
    <source>
        <dbReference type="PROSITE" id="PS51651"/>
    </source>
</evidence>
<dbReference type="InterPro" id="IPR026791">
    <property type="entry name" value="DOCK"/>
</dbReference>
<gene>
    <name evidence="3" type="ORF">HPBE_LOCUS7681</name>
</gene>
<dbReference type="OrthoDB" id="5855201at2759"/>
<name>A0A3P7XG57_HELPZ</name>
<dbReference type="InterPro" id="IPR046770">
    <property type="entry name" value="DOCKER_Lobe_B"/>
</dbReference>
<dbReference type="EMBL" id="UZAH01025952">
    <property type="protein sequence ID" value="VDO73250.1"/>
    <property type="molecule type" value="Genomic_DNA"/>
</dbReference>